<dbReference type="Proteomes" id="UP000076532">
    <property type="component" value="Unassembled WGS sequence"/>
</dbReference>
<sequence length="417" mass="45507">MSESNETPLVGRTSAFLGSGNTVHVALTDTAAASHLAVLEKIEACRVEENAKRAADRKNDPSAVVEEDEPDEFGPLIAMLKGRTAVNANPDQSSARPESPGSGPGSLEEDILFTDSIAEPNVHLPFDTSIPQDIIVLAQCHRSPPLSLFSRECLDRIRNASNISYIKIGTGPHQNTRILNVGNLPSEDDLTESQWMINYNNFLNFLATRTGEGGRKILTGFSSHHDRMVSAPDFHSQFAAYRNFDKNIRAQFFRKWFVIDPDGPSWFVALQDAKMALLSVQRSSGSGYSFNHGNSSTYREPRSPPRYSPYPQPQQRSFRPSSDGTSSSNTTPSSLCLRCGNKDGHRAPNCNASSASHPQRGFFACVKNGTLGRVSDSRAICLRFNLNKCTATDHGHALHACSLCGDPNHGAVACTRN</sequence>
<keyword evidence="3" id="KW-1185">Reference proteome</keyword>
<feature type="compositionally biased region" description="Basic and acidic residues" evidence="1">
    <location>
        <begin position="50"/>
        <end position="60"/>
    </location>
</feature>
<feature type="compositionally biased region" description="Low complexity" evidence="1">
    <location>
        <begin position="313"/>
        <end position="322"/>
    </location>
</feature>
<accession>A0A167TUA0</accession>
<dbReference type="OrthoDB" id="3018720at2759"/>
<name>A0A167TUA0_9AGAM</name>
<proteinExistence type="predicted"/>
<evidence type="ECO:0000313" key="3">
    <source>
        <dbReference type="Proteomes" id="UP000076532"/>
    </source>
</evidence>
<dbReference type="AlphaFoldDB" id="A0A167TUA0"/>
<evidence type="ECO:0000313" key="2">
    <source>
        <dbReference type="EMBL" id="KZP03289.1"/>
    </source>
</evidence>
<gene>
    <name evidence="2" type="ORF">FIBSPDRAFT_969140</name>
</gene>
<feature type="region of interest" description="Disordered" evidence="1">
    <location>
        <begin position="50"/>
        <end position="69"/>
    </location>
</feature>
<dbReference type="STRING" id="436010.A0A167TUA0"/>
<dbReference type="EMBL" id="KV418111">
    <property type="protein sequence ID" value="KZP03289.1"/>
    <property type="molecule type" value="Genomic_DNA"/>
</dbReference>
<feature type="region of interest" description="Disordered" evidence="1">
    <location>
        <begin position="87"/>
        <end position="108"/>
    </location>
</feature>
<feature type="region of interest" description="Disordered" evidence="1">
    <location>
        <begin position="289"/>
        <end position="333"/>
    </location>
</feature>
<organism evidence="2 3">
    <name type="scientific">Athelia psychrophila</name>
    <dbReference type="NCBI Taxonomy" id="1759441"/>
    <lineage>
        <taxon>Eukaryota</taxon>
        <taxon>Fungi</taxon>
        <taxon>Dikarya</taxon>
        <taxon>Basidiomycota</taxon>
        <taxon>Agaricomycotina</taxon>
        <taxon>Agaricomycetes</taxon>
        <taxon>Agaricomycetidae</taxon>
        <taxon>Atheliales</taxon>
        <taxon>Atheliaceae</taxon>
        <taxon>Athelia</taxon>
    </lineage>
</organism>
<reference evidence="2 3" key="1">
    <citation type="journal article" date="2016" name="Mol. Biol. Evol.">
        <title>Comparative Genomics of Early-Diverging Mushroom-Forming Fungi Provides Insights into the Origins of Lignocellulose Decay Capabilities.</title>
        <authorList>
            <person name="Nagy L.G."/>
            <person name="Riley R."/>
            <person name="Tritt A."/>
            <person name="Adam C."/>
            <person name="Daum C."/>
            <person name="Floudas D."/>
            <person name="Sun H."/>
            <person name="Yadav J.S."/>
            <person name="Pangilinan J."/>
            <person name="Larsson K.H."/>
            <person name="Matsuura K."/>
            <person name="Barry K."/>
            <person name="Labutti K."/>
            <person name="Kuo R."/>
            <person name="Ohm R.A."/>
            <person name="Bhattacharya S.S."/>
            <person name="Shirouzu T."/>
            <person name="Yoshinaga Y."/>
            <person name="Martin F.M."/>
            <person name="Grigoriev I.V."/>
            <person name="Hibbett D.S."/>
        </authorList>
    </citation>
    <scope>NUCLEOTIDE SEQUENCE [LARGE SCALE GENOMIC DNA]</scope>
    <source>
        <strain evidence="2 3">CBS 109695</strain>
    </source>
</reference>
<protein>
    <submittedName>
        <fullName evidence="2">Uncharacterized protein</fullName>
    </submittedName>
</protein>
<evidence type="ECO:0000256" key="1">
    <source>
        <dbReference type="SAM" id="MobiDB-lite"/>
    </source>
</evidence>
<feature type="compositionally biased region" description="Polar residues" evidence="1">
    <location>
        <begin position="323"/>
        <end position="333"/>
    </location>
</feature>
<feature type="compositionally biased region" description="Polar residues" evidence="1">
    <location>
        <begin position="87"/>
        <end position="96"/>
    </location>
</feature>